<sequence>MITKFLNLKTTFSLILLLSCLAVLADKHEHEKDIYHADGPYIYYKKKEVNVITANNKGEVSNIRYSDSALPKSFEVYSEEANHHFTFSLHPITIPANTYPQPTKTFVLSDPHGDFDAFVSILKAGKVINDRYEWIYGTNHLVIIGDVFDRGVDVLPILWLCYKLDYESTLAGGKLHYIIGNHEDMVLSGNYKYTDDKYEDISEYLKIDYKQLFDQNTELGRWIRSKNFIEKIGDNLFVHAGLSKEFLEKNLTLDVVNNTMRHYLGVGKNNMEDKSSLAFFLLDTKGPIWFRGLVKSDEKYSPIEKETLNEILAKYGVKRIVVGHTIFEEISTHQNGKVIDVNVKNNHNRSVGKARAIIIENSKISVINDKGFTTLLK</sequence>
<dbReference type="PROSITE" id="PS51257">
    <property type="entry name" value="PROKAR_LIPOPROTEIN"/>
    <property type="match status" value="1"/>
</dbReference>
<dbReference type="OrthoDB" id="7550081at2"/>
<name>A0A4R2E5M6_9BACT</name>
<accession>A0A4R2E5M6</accession>
<keyword evidence="4" id="KW-1185">Reference proteome</keyword>
<dbReference type="EMBL" id="SLWB01000017">
    <property type="protein sequence ID" value="TCN62875.1"/>
    <property type="molecule type" value="Genomic_DNA"/>
</dbReference>
<dbReference type="InterPro" id="IPR029052">
    <property type="entry name" value="Metallo-depent_PP-like"/>
</dbReference>
<dbReference type="AlphaFoldDB" id="A0A4R2E5M6"/>
<proteinExistence type="predicted"/>
<evidence type="ECO:0000313" key="4">
    <source>
        <dbReference type="Proteomes" id="UP000294830"/>
    </source>
</evidence>
<dbReference type="SUPFAM" id="SSF56300">
    <property type="entry name" value="Metallo-dependent phosphatases"/>
    <property type="match status" value="1"/>
</dbReference>
<comment type="caution">
    <text evidence="3">The sequence shown here is derived from an EMBL/GenBank/DDBJ whole genome shotgun (WGS) entry which is preliminary data.</text>
</comment>
<feature type="domain" description="Calcineurin-like phosphoesterase" evidence="2">
    <location>
        <begin position="104"/>
        <end position="325"/>
    </location>
</feature>
<protein>
    <submittedName>
        <fullName evidence="3">Calcineurin-like phosphoesterase family protein</fullName>
    </submittedName>
</protein>
<evidence type="ECO:0000313" key="3">
    <source>
        <dbReference type="EMBL" id="TCN62875.1"/>
    </source>
</evidence>
<dbReference type="RefSeq" id="WP_131840283.1">
    <property type="nucleotide sequence ID" value="NZ_SLWB01000017.1"/>
</dbReference>
<organism evidence="3 4">
    <name type="scientific">Acetobacteroides hydrogenigenes</name>
    <dbReference type="NCBI Taxonomy" id="979970"/>
    <lineage>
        <taxon>Bacteria</taxon>
        <taxon>Pseudomonadati</taxon>
        <taxon>Bacteroidota</taxon>
        <taxon>Bacteroidia</taxon>
        <taxon>Bacteroidales</taxon>
        <taxon>Rikenellaceae</taxon>
        <taxon>Acetobacteroides</taxon>
    </lineage>
</organism>
<dbReference type="PANTHER" id="PTHR46546:SF4">
    <property type="entry name" value="SHEWANELLA-LIKE PROTEIN PHOSPHATASE 1"/>
    <property type="match status" value="1"/>
</dbReference>
<dbReference type="GO" id="GO:0016787">
    <property type="term" value="F:hydrolase activity"/>
    <property type="evidence" value="ECO:0007669"/>
    <property type="project" value="InterPro"/>
</dbReference>
<dbReference type="Proteomes" id="UP000294830">
    <property type="component" value="Unassembled WGS sequence"/>
</dbReference>
<feature type="chain" id="PRO_5020277176" evidence="1">
    <location>
        <begin position="26"/>
        <end position="377"/>
    </location>
</feature>
<gene>
    <name evidence="3" type="ORF">CLV25_11710</name>
</gene>
<dbReference type="PANTHER" id="PTHR46546">
    <property type="entry name" value="SHEWANELLA-LIKE PROTEIN PHOSPHATASE 1"/>
    <property type="match status" value="1"/>
</dbReference>
<dbReference type="InterPro" id="IPR004843">
    <property type="entry name" value="Calcineurin-like_PHP"/>
</dbReference>
<evidence type="ECO:0000256" key="1">
    <source>
        <dbReference type="SAM" id="SignalP"/>
    </source>
</evidence>
<feature type="signal peptide" evidence="1">
    <location>
        <begin position="1"/>
        <end position="25"/>
    </location>
</feature>
<evidence type="ECO:0000259" key="2">
    <source>
        <dbReference type="Pfam" id="PF00149"/>
    </source>
</evidence>
<dbReference type="Gene3D" id="3.60.21.10">
    <property type="match status" value="1"/>
</dbReference>
<dbReference type="Pfam" id="PF00149">
    <property type="entry name" value="Metallophos"/>
    <property type="match status" value="1"/>
</dbReference>
<keyword evidence="1" id="KW-0732">Signal</keyword>
<reference evidence="3 4" key="1">
    <citation type="submission" date="2019-03" db="EMBL/GenBank/DDBJ databases">
        <title>Genomic Encyclopedia of Archaeal and Bacterial Type Strains, Phase II (KMG-II): from individual species to whole genera.</title>
        <authorList>
            <person name="Goeker M."/>
        </authorList>
    </citation>
    <scope>NUCLEOTIDE SEQUENCE [LARGE SCALE GENOMIC DNA]</scope>
    <source>
        <strain evidence="3 4">RL-C</strain>
    </source>
</reference>